<dbReference type="SUPFAM" id="SSF46565">
    <property type="entry name" value="Chaperone J-domain"/>
    <property type="match status" value="1"/>
</dbReference>
<dbReference type="PANTHER" id="PTHR44240:SF10">
    <property type="entry name" value="J DOMAIN-CONTAINING PROTEIN"/>
    <property type="match status" value="1"/>
</dbReference>
<dbReference type="SMART" id="SM00271">
    <property type="entry name" value="DnaJ"/>
    <property type="match status" value="1"/>
</dbReference>
<dbReference type="PANTHER" id="PTHR44240">
    <property type="entry name" value="DNAJ DOMAIN (PROKARYOTIC HEAT SHOCK PROTEIN)-RELATED"/>
    <property type="match status" value="1"/>
</dbReference>
<dbReference type="PRINTS" id="PR00625">
    <property type="entry name" value="JDOMAIN"/>
</dbReference>
<dbReference type="Pfam" id="PF00226">
    <property type="entry name" value="DnaJ"/>
    <property type="match status" value="1"/>
</dbReference>
<gene>
    <name evidence="3" type="ORF">CLAU1311_LOCUS2002</name>
</gene>
<evidence type="ECO:0000256" key="1">
    <source>
        <dbReference type="SAM" id="Phobius"/>
    </source>
</evidence>
<dbReference type="Gene3D" id="1.10.287.110">
    <property type="entry name" value="DnaJ domain"/>
    <property type="match status" value="1"/>
</dbReference>
<keyword evidence="1" id="KW-0472">Membrane</keyword>
<feature type="domain" description="J" evidence="2">
    <location>
        <begin position="5"/>
        <end position="76"/>
    </location>
</feature>
<organism evidence="3">
    <name type="scientific">Chloropicon laureae</name>
    <dbReference type="NCBI Taxonomy" id="464258"/>
    <lineage>
        <taxon>Eukaryota</taxon>
        <taxon>Viridiplantae</taxon>
        <taxon>Chlorophyta</taxon>
        <taxon>Chloropicophyceae</taxon>
        <taxon>Chloropicales</taxon>
        <taxon>Chloropicaceae</taxon>
        <taxon>Chloropicon</taxon>
    </lineage>
</organism>
<protein>
    <recommendedName>
        <fullName evidence="2">J domain-containing protein</fullName>
    </recommendedName>
</protein>
<sequence length="156" mass="17424">MKVSSPYDVLGLQPGATLDEVKRAYRDKCMKLHPDVNTSGKTTTQDFVRVTNAYNYLTEVDRNQRLRWRSSSGERGGFGSGGQPYRHARPRFSKGVVALIIALPLALGGVRAGMAYDRVAAHNYRTNGLLEPAVNPFLSAEEARRLPVKKRQHARR</sequence>
<keyword evidence="1" id="KW-0812">Transmembrane</keyword>
<evidence type="ECO:0000259" key="2">
    <source>
        <dbReference type="PROSITE" id="PS50076"/>
    </source>
</evidence>
<reference evidence="3" key="1">
    <citation type="submission" date="2021-01" db="EMBL/GenBank/DDBJ databases">
        <authorList>
            <person name="Corre E."/>
            <person name="Pelletier E."/>
            <person name="Niang G."/>
            <person name="Scheremetjew M."/>
            <person name="Finn R."/>
            <person name="Kale V."/>
            <person name="Holt S."/>
            <person name="Cochrane G."/>
            <person name="Meng A."/>
            <person name="Brown T."/>
            <person name="Cohen L."/>
        </authorList>
    </citation>
    <scope>NUCLEOTIDE SEQUENCE</scope>
    <source>
        <strain evidence="3">RCC856</strain>
    </source>
</reference>
<feature type="transmembrane region" description="Helical" evidence="1">
    <location>
        <begin position="96"/>
        <end position="116"/>
    </location>
</feature>
<dbReference type="InterPro" id="IPR052276">
    <property type="entry name" value="Diphthamide-biosynth_chaperone"/>
</dbReference>
<dbReference type="AlphaFoldDB" id="A0A7S2YZS1"/>
<keyword evidence="1" id="KW-1133">Transmembrane helix</keyword>
<name>A0A7S2YZS1_9CHLO</name>
<dbReference type="EMBL" id="HBHU01003033">
    <property type="protein sequence ID" value="CAE0013693.1"/>
    <property type="molecule type" value="Transcribed_RNA"/>
</dbReference>
<dbReference type="PROSITE" id="PS50076">
    <property type="entry name" value="DNAJ_2"/>
    <property type="match status" value="1"/>
</dbReference>
<dbReference type="InterPro" id="IPR036869">
    <property type="entry name" value="J_dom_sf"/>
</dbReference>
<evidence type="ECO:0000313" key="3">
    <source>
        <dbReference type="EMBL" id="CAE0013693.1"/>
    </source>
</evidence>
<dbReference type="CDD" id="cd06257">
    <property type="entry name" value="DnaJ"/>
    <property type="match status" value="1"/>
</dbReference>
<dbReference type="InterPro" id="IPR001623">
    <property type="entry name" value="DnaJ_domain"/>
</dbReference>
<accession>A0A7S2YZS1</accession>
<proteinExistence type="predicted"/>